<dbReference type="EMBL" id="LIBB01000101">
    <property type="protein sequence ID" value="KRO72071.1"/>
    <property type="molecule type" value="Genomic_DNA"/>
</dbReference>
<evidence type="ECO:0000256" key="3">
    <source>
        <dbReference type="ARBA" id="ARBA00022475"/>
    </source>
</evidence>
<sequence length="399" mass="43560">MAILGRTNQLSLANDFAAAPARSLNTVLLVAFALLSIGLLMMTSASVEIANSSSGDPFYYLKRQSVFALIGLAASAITLAIPLSLWRRFSFLLVLLSYILLIAVLIPGVGKSVNGSARWIDLGFFDLQPSELAKLFLVIFTADYLQKNYQAVRDNWKHFLIPLGVSGVAAWLLQREPDHGALVILMATTFCLLFLAGAKLWRILLIVLVAVIGFTAIAITKPHVLARFTSFRDPWAIENVYGDGYQLAQALIAFGRGEWFGTGLGNSIQKLYFLPEAHTDFVLAIIGEEFGMVGVAVVVSLFCILVYRAFVIGRRAESQESYFAAFFAYGLGLLFAGQALINIGVNIGLLPTKGLTLPFLSYGGASLIMSCVMTALLIRIEYETYRLAAATKTTSVWER</sequence>
<name>A0A0R2SB09_9GAMM</name>
<keyword evidence="13 16" id="KW-0961">Cell wall biogenesis/degradation</keyword>
<keyword evidence="8 16" id="KW-0133">Cell shape</keyword>
<evidence type="ECO:0000256" key="2">
    <source>
        <dbReference type="ARBA" id="ARBA00004752"/>
    </source>
</evidence>
<evidence type="ECO:0000313" key="17">
    <source>
        <dbReference type="EMBL" id="KRO72071.1"/>
    </source>
</evidence>
<dbReference type="GO" id="GO:0015648">
    <property type="term" value="F:lipid-linked peptidoglycan transporter activity"/>
    <property type="evidence" value="ECO:0007669"/>
    <property type="project" value="TreeGrafter"/>
</dbReference>
<dbReference type="InterPro" id="IPR013437">
    <property type="entry name" value="FtsW"/>
</dbReference>
<keyword evidence="16" id="KW-0997">Cell inner membrane</keyword>
<keyword evidence="5 16" id="KW-0328">Glycosyltransferase</keyword>
<evidence type="ECO:0000256" key="6">
    <source>
        <dbReference type="ARBA" id="ARBA00022679"/>
    </source>
</evidence>
<proteinExistence type="inferred from homology"/>
<evidence type="ECO:0000256" key="11">
    <source>
        <dbReference type="ARBA" id="ARBA00023136"/>
    </source>
</evidence>
<evidence type="ECO:0000256" key="1">
    <source>
        <dbReference type="ARBA" id="ARBA00004651"/>
    </source>
</evidence>
<keyword evidence="4 16" id="KW-0132">Cell division</keyword>
<keyword evidence="9 16" id="KW-0573">Peptidoglycan synthesis</keyword>
<dbReference type="PANTHER" id="PTHR30474:SF2">
    <property type="entry name" value="PEPTIDOGLYCAN GLYCOSYLTRANSFERASE FTSW-RELATED"/>
    <property type="match status" value="1"/>
</dbReference>
<comment type="similarity">
    <text evidence="14 16">Belongs to the SEDS family. FtsW subfamily.</text>
</comment>
<feature type="transmembrane region" description="Helical" evidence="16">
    <location>
        <begin position="26"/>
        <end position="45"/>
    </location>
</feature>
<evidence type="ECO:0000256" key="5">
    <source>
        <dbReference type="ARBA" id="ARBA00022676"/>
    </source>
</evidence>
<dbReference type="AlphaFoldDB" id="A0A0R2SB09"/>
<protein>
    <recommendedName>
        <fullName evidence="16">Probable peptidoglycan glycosyltransferase FtsW</fullName>
        <shortName evidence="16">PGT</shortName>
        <ecNumber evidence="16">2.4.99.28</ecNumber>
    </recommendedName>
    <alternativeName>
        <fullName evidence="16">Cell division protein FtsW</fullName>
    </alternativeName>
    <alternativeName>
        <fullName evidence="16">Cell wall polymerase</fullName>
    </alternativeName>
    <alternativeName>
        <fullName evidence="16">Peptidoglycan polymerase</fullName>
        <shortName evidence="16">PG polymerase</shortName>
    </alternativeName>
</protein>
<dbReference type="GO" id="GO:0009252">
    <property type="term" value="P:peptidoglycan biosynthetic process"/>
    <property type="evidence" value="ECO:0007669"/>
    <property type="project" value="UniProtKB-UniRule"/>
</dbReference>
<accession>A0A0R2SB09</accession>
<dbReference type="GO" id="GO:0008955">
    <property type="term" value="F:peptidoglycan glycosyltransferase activity"/>
    <property type="evidence" value="ECO:0007669"/>
    <property type="project" value="UniProtKB-UniRule"/>
</dbReference>
<keyword evidence="7 16" id="KW-0812">Transmembrane</keyword>
<feature type="transmembrane region" description="Helical" evidence="16">
    <location>
        <begin position="179"/>
        <end position="196"/>
    </location>
</feature>
<dbReference type="InterPro" id="IPR001182">
    <property type="entry name" value="FtsW/RodA"/>
</dbReference>
<organism evidence="17 18">
    <name type="scientific">OM182 bacterium BACL3 MAG-120507-bin80</name>
    <dbReference type="NCBI Taxonomy" id="1655577"/>
    <lineage>
        <taxon>Bacteria</taxon>
        <taxon>Pseudomonadati</taxon>
        <taxon>Pseudomonadota</taxon>
        <taxon>Gammaproteobacteria</taxon>
        <taxon>OMG group</taxon>
        <taxon>OM182 clade</taxon>
    </lineage>
</organism>
<evidence type="ECO:0000256" key="16">
    <source>
        <dbReference type="HAMAP-Rule" id="MF_00913"/>
    </source>
</evidence>
<keyword evidence="10 16" id="KW-1133">Transmembrane helix</keyword>
<keyword evidence="6 16" id="KW-0808">Transferase</keyword>
<feature type="transmembrane region" description="Helical" evidence="16">
    <location>
        <begin position="290"/>
        <end position="310"/>
    </location>
</feature>
<evidence type="ECO:0000256" key="4">
    <source>
        <dbReference type="ARBA" id="ARBA00022618"/>
    </source>
</evidence>
<dbReference type="UniPathway" id="UPA00219"/>
<evidence type="ECO:0000256" key="7">
    <source>
        <dbReference type="ARBA" id="ARBA00022692"/>
    </source>
</evidence>
<comment type="catalytic activity">
    <reaction evidence="15 16">
        <text>[GlcNAc-(1-&gt;4)-Mur2Ac(oyl-L-Ala-gamma-D-Glu-L-Lys-D-Ala-D-Ala)](n)-di-trans,octa-cis-undecaprenyl diphosphate + beta-D-GlcNAc-(1-&gt;4)-Mur2Ac(oyl-L-Ala-gamma-D-Glu-L-Lys-D-Ala-D-Ala)-di-trans,octa-cis-undecaprenyl diphosphate = [GlcNAc-(1-&gt;4)-Mur2Ac(oyl-L-Ala-gamma-D-Glu-L-Lys-D-Ala-D-Ala)](n+1)-di-trans,octa-cis-undecaprenyl diphosphate + di-trans,octa-cis-undecaprenyl diphosphate + H(+)</text>
        <dbReference type="Rhea" id="RHEA:23708"/>
        <dbReference type="Rhea" id="RHEA-COMP:9602"/>
        <dbReference type="Rhea" id="RHEA-COMP:9603"/>
        <dbReference type="ChEBI" id="CHEBI:15378"/>
        <dbReference type="ChEBI" id="CHEBI:58405"/>
        <dbReference type="ChEBI" id="CHEBI:60033"/>
        <dbReference type="ChEBI" id="CHEBI:78435"/>
        <dbReference type="EC" id="2.4.99.28"/>
    </reaction>
</comment>
<keyword evidence="11 16" id="KW-0472">Membrane</keyword>
<evidence type="ECO:0000256" key="8">
    <source>
        <dbReference type="ARBA" id="ARBA00022960"/>
    </source>
</evidence>
<dbReference type="Pfam" id="PF01098">
    <property type="entry name" value="FTSW_RODA_SPOVE"/>
    <property type="match status" value="1"/>
</dbReference>
<evidence type="ECO:0000256" key="14">
    <source>
        <dbReference type="ARBA" id="ARBA00038053"/>
    </source>
</evidence>
<dbReference type="PANTHER" id="PTHR30474">
    <property type="entry name" value="CELL CYCLE PROTEIN"/>
    <property type="match status" value="1"/>
</dbReference>
<evidence type="ECO:0000256" key="10">
    <source>
        <dbReference type="ARBA" id="ARBA00022989"/>
    </source>
</evidence>
<dbReference type="GO" id="GO:0071555">
    <property type="term" value="P:cell wall organization"/>
    <property type="evidence" value="ECO:0007669"/>
    <property type="project" value="UniProtKB-KW"/>
</dbReference>
<evidence type="ECO:0000256" key="9">
    <source>
        <dbReference type="ARBA" id="ARBA00022984"/>
    </source>
</evidence>
<comment type="subcellular location">
    <subcellularLocation>
        <location evidence="16">Cell inner membrane</location>
        <topology evidence="16">Multi-pass membrane protein</topology>
    </subcellularLocation>
    <subcellularLocation>
        <location evidence="1">Cell membrane</location>
        <topology evidence="1">Multi-pass membrane protein</topology>
    </subcellularLocation>
    <text evidence="16">Localizes to the division septum.</text>
</comment>
<gene>
    <name evidence="16" type="primary">ftsW</name>
    <name evidence="17" type="ORF">ABR69_10120</name>
</gene>
<dbReference type="EC" id="2.4.99.28" evidence="16"/>
<feature type="transmembrane region" description="Helical" evidence="16">
    <location>
        <begin position="322"/>
        <end position="347"/>
    </location>
</feature>
<dbReference type="NCBIfam" id="TIGR02614">
    <property type="entry name" value="ftsW"/>
    <property type="match status" value="1"/>
</dbReference>
<keyword evidence="3 16" id="KW-1003">Cell membrane</keyword>
<dbReference type="GO" id="GO:0008360">
    <property type="term" value="P:regulation of cell shape"/>
    <property type="evidence" value="ECO:0007669"/>
    <property type="project" value="UniProtKB-KW"/>
</dbReference>
<dbReference type="GO" id="GO:0032153">
    <property type="term" value="C:cell division site"/>
    <property type="evidence" value="ECO:0007669"/>
    <property type="project" value="UniProtKB-UniRule"/>
</dbReference>
<feature type="transmembrane region" description="Helical" evidence="16">
    <location>
        <begin position="66"/>
        <end position="85"/>
    </location>
</feature>
<dbReference type="Proteomes" id="UP000051934">
    <property type="component" value="Unassembled WGS sequence"/>
</dbReference>
<keyword evidence="12 16" id="KW-0131">Cell cycle</keyword>
<evidence type="ECO:0000256" key="12">
    <source>
        <dbReference type="ARBA" id="ARBA00023306"/>
    </source>
</evidence>
<comment type="caution">
    <text evidence="17">The sequence shown here is derived from an EMBL/GenBank/DDBJ whole genome shotgun (WGS) entry which is preliminary data.</text>
</comment>
<evidence type="ECO:0000256" key="15">
    <source>
        <dbReference type="ARBA" id="ARBA00049902"/>
    </source>
</evidence>
<evidence type="ECO:0000313" key="18">
    <source>
        <dbReference type="Proteomes" id="UP000051934"/>
    </source>
</evidence>
<feature type="transmembrane region" description="Helical" evidence="16">
    <location>
        <begin position="91"/>
        <end position="110"/>
    </location>
</feature>
<dbReference type="GO" id="GO:0005886">
    <property type="term" value="C:plasma membrane"/>
    <property type="evidence" value="ECO:0007669"/>
    <property type="project" value="UniProtKB-SubCell"/>
</dbReference>
<evidence type="ECO:0000256" key="13">
    <source>
        <dbReference type="ARBA" id="ARBA00023316"/>
    </source>
</evidence>
<comment type="function">
    <text evidence="16">Peptidoglycan polymerase that is essential for cell division.</text>
</comment>
<dbReference type="HAMAP" id="MF_00913">
    <property type="entry name" value="PGT_FtsW_proteobact"/>
    <property type="match status" value="1"/>
</dbReference>
<feature type="transmembrane region" description="Helical" evidence="16">
    <location>
        <begin position="359"/>
        <end position="378"/>
    </location>
</feature>
<reference evidence="17 18" key="1">
    <citation type="submission" date="2015-10" db="EMBL/GenBank/DDBJ databases">
        <title>Metagenome-Assembled Genomes uncover a global brackish microbiome.</title>
        <authorList>
            <person name="Hugerth L.W."/>
            <person name="Larsson J."/>
            <person name="Alneberg J."/>
            <person name="Lindh M.V."/>
            <person name="Legrand C."/>
            <person name="Pinhassi J."/>
            <person name="Andersson A.F."/>
        </authorList>
    </citation>
    <scope>NUCLEOTIDE SEQUENCE [LARGE SCALE GENOMIC DNA]</scope>
    <source>
        <strain evidence="17">BACL4 MAG-120507-bin80</strain>
    </source>
</reference>
<feature type="transmembrane region" description="Helical" evidence="16">
    <location>
        <begin position="203"/>
        <end position="220"/>
    </location>
</feature>
<dbReference type="GO" id="GO:0043093">
    <property type="term" value="P:FtsZ-dependent cytokinesis"/>
    <property type="evidence" value="ECO:0007669"/>
    <property type="project" value="UniProtKB-UniRule"/>
</dbReference>
<comment type="pathway">
    <text evidence="2 16">Cell wall biogenesis; peptidoglycan biosynthesis.</text>
</comment>